<dbReference type="Gene3D" id="3.80.10.10">
    <property type="entry name" value="Ribonuclease Inhibitor"/>
    <property type="match status" value="1"/>
</dbReference>
<gene>
    <name evidence="2" type="ORF">K458DRAFT_483759</name>
</gene>
<accession>A0A6G1JIK2</accession>
<dbReference type="AlphaFoldDB" id="A0A6G1JIK2"/>
<dbReference type="SUPFAM" id="SSF52047">
    <property type="entry name" value="RNI-like"/>
    <property type="match status" value="1"/>
</dbReference>
<sequence length="268" mass="30744">MITRAESWAHTHGSPPEPAAPAPITAPRPPPQPLPLPPPQTKKKPLKPVCEVQAYAHFDDSRTDWVGKYHKVIGYSTRTIHFQYSFKLTDDLIDEILALSLRVTKNFRIFRFEHTDVSYTAHSGNSMTSKTTIRLAKACPELREETLQNCGACNDAVLLAFFAHCPKLQTLELTGGRLIDGSAFDRLTATPELARSLKLFQLTDNNDRAFMKSMKAMTKARPRMKVTLVSQSEIKKWGDWELETYYTTYKMGREFVERPKDEYWDYIW</sequence>
<reference evidence="2" key="1">
    <citation type="journal article" date="2020" name="Stud. Mycol.">
        <title>101 Dothideomycetes genomes: a test case for predicting lifestyles and emergence of pathogens.</title>
        <authorList>
            <person name="Haridas S."/>
            <person name="Albert R."/>
            <person name="Binder M."/>
            <person name="Bloem J."/>
            <person name="Labutti K."/>
            <person name="Salamov A."/>
            <person name="Andreopoulos B."/>
            <person name="Baker S."/>
            <person name="Barry K."/>
            <person name="Bills G."/>
            <person name="Bluhm B."/>
            <person name="Cannon C."/>
            <person name="Castanera R."/>
            <person name="Culley D."/>
            <person name="Daum C."/>
            <person name="Ezra D."/>
            <person name="Gonzalez J."/>
            <person name="Henrissat B."/>
            <person name="Kuo A."/>
            <person name="Liang C."/>
            <person name="Lipzen A."/>
            <person name="Lutzoni F."/>
            <person name="Magnuson J."/>
            <person name="Mondo S."/>
            <person name="Nolan M."/>
            <person name="Ohm R."/>
            <person name="Pangilinan J."/>
            <person name="Park H.-J."/>
            <person name="Ramirez L."/>
            <person name="Alfaro M."/>
            <person name="Sun H."/>
            <person name="Tritt A."/>
            <person name="Yoshinaga Y."/>
            <person name="Zwiers L.-H."/>
            <person name="Turgeon B."/>
            <person name="Goodwin S."/>
            <person name="Spatafora J."/>
            <person name="Crous P."/>
            <person name="Grigoriev I."/>
        </authorList>
    </citation>
    <scope>NUCLEOTIDE SEQUENCE</scope>
    <source>
        <strain evidence="2">CBS 122367</strain>
    </source>
</reference>
<proteinExistence type="predicted"/>
<evidence type="ECO:0000256" key="1">
    <source>
        <dbReference type="SAM" id="MobiDB-lite"/>
    </source>
</evidence>
<feature type="region of interest" description="Disordered" evidence="1">
    <location>
        <begin position="1"/>
        <end position="45"/>
    </location>
</feature>
<dbReference type="InterPro" id="IPR032675">
    <property type="entry name" value="LRR_dom_sf"/>
</dbReference>
<protein>
    <recommendedName>
        <fullName evidence="4">F-box domain-containing protein</fullName>
    </recommendedName>
</protein>
<dbReference type="OrthoDB" id="3797797at2759"/>
<organism evidence="2 3">
    <name type="scientific">Lentithecium fluviatile CBS 122367</name>
    <dbReference type="NCBI Taxonomy" id="1168545"/>
    <lineage>
        <taxon>Eukaryota</taxon>
        <taxon>Fungi</taxon>
        <taxon>Dikarya</taxon>
        <taxon>Ascomycota</taxon>
        <taxon>Pezizomycotina</taxon>
        <taxon>Dothideomycetes</taxon>
        <taxon>Pleosporomycetidae</taxon>
        <taxon>Pleosporales</taxon>
        <taxon>Massarineae</taxon>
        <taxon>Lentitheciaceae</taxon>
        <taxon>Lentithecium</taxon>
    </lineage>
</organism>
<feature type="compositionally biased region" description="Pro residues" evidence="1">
    <location>
        <begin position="15"/>
        <end position="40"/>
    </location>
</feature>
<keyword evidence="3" id="KW-1185">Reference proteome</keyword>
<evidence type="ECO:0000313" key="2">
    <source>
        <dbReference type="EMBL" id="KAF2690397.1"/>
    </source>
</evidence>
<name>A0A6G1JIK2_9PLEO</name>
<dbReference type="Proteomes" id="UP000799291">
    <property type="component" value="Unassembled WGS sequence"/>
</dbReference>
<evidence type="ECO:0000313" key="3">
    <source>
        <dbReference type="Proteomes" id="UP000799291"/>
    </source>
</evidence>
<dbReference type="EMBL" id="MU005571">
    <property type="protein sequence ID" value="KAF2690397.1"/>
    <property type="molecule type" value="Genomic_DNA"/>
</dbReference>
<evidence type="ECO:0008006" key="4">
    <source>
        <dbReference type="Google" id="ProtNLM"/>
    </source>
</evidence>